<keyword evidence="2" id="KW-0418">Kinase</keyword>
<dbReference type="PANTHER" id="PTHR21310">
    <property type="entry name" value="AMINOGLYCOSIDE PHOSPHOTRANSFERASE-RELATED-RELATED"/>
    <property type="match status" value="1"/>
</dbReference>
<dbReference type="OrthoDB" id="179763at2"/>
<sequence length="339" mass="36631">MSADPGGAAALQAGLDALLPRLLPGVQRCAGLQRLSAGATLQTWSFDGVGEGGVQHGLILRRSPGGLRGNESLSLTLEAELVRGLAGSGVPVAEVLHTLQPADGIGDGFIMRRIAGETIARKIQRDAPYAEARRVLVQQLGAAAGALHRQPLDRLPALPVRSTAATLEALTRRCHAMAQPDAVFEWSLKWLERHLPAEPARLHLVHGDYRLGNVIVGEEGLRAVLDWEIAHLGDPAEDLAWVCLPPWRFGQITQPVAGLGQRAELFAAWQQATGEAVDPQRVRWWQAAGSLRWGLGCAGMRDWFESGRDPSVERAMIARRVSENQVDLLRLLDSEDACA</sequence>
<dbReference type="Gene3D" id="3.90.1200.10">
    <property type="match status" value="1"/>
</dbReference>
<keyword evidence="3" id="KW-1185">Reference proteome</keyword>
<dbReference type="GO" id="GO:0016301">
    <property type="term" value="F:kinase activity"/>
    <property type="evidence" value="ECO:0007669"/>
    <property type="project" value="UniProtKB-KW"/>
</dbReference>
<organism evidence="2 3">
    <name type="scientific">Pseudaquabacterium pictum</name>
    <dbReference type="NCBI Taxonomy" id="2315236"/>
    <lineage>
        <taxon>Bacteria</taxon>
        <taxon>Pseudomonadati</taxon>
        <taxon>Pseudomonadota</taxon>
        <taxon>Betaproteobacteria</taxon>
        <taxon>Burkholderiales</taxon>
        <taxon>Sphaerotilaceae</taxon>
        <taxon>Pseudaquabacterium</taxon>
    </lineage>
</organism>
<dbReference type="RefSeq" id="WP_137733064.1">
    <property type="nucleotide sequence ID" value="NZ_BJCL01000005.1"/>
</dbReference>
<dbReference type="InterPro" id="IPR041726">
    <property type="entry name" value="ACAD10_11_N"/>
</dbReference>
<dbReference type="PANTHER" id="PTHR21310:SF57">
    <property type="entry name" value="BLR2944 PROTEIN"/>
    <property type="match status" value="1"/>
</dbReference>
<protein>
    <submittedName>
        <fullName evidence="2">Tyrosine protein kinase:aminoglycoside phosphotransferase</fullName>
    </submittedName>
</protein>
<dbReference type="AlphaFoldDB" id="A0A480AX04"/>
<gene>
    <name evidence="2" type="ORF">AQPW35_24090</name>
</gene>
<reference evidence="3" key="1">
    <citation type="submission" date="2019-03" db="EMBL/GenBank/DDBJ databases">
        <title>Aquabacterium pictum sp.nov., the first bacteriochlorophyll a-containing freshwater bacterium in the genus Aquabacterium of the class Betaproteobacteria.</title>
        <authorList>
            <person name="Hirose S."/>
            <person name="Tank M."/>
            <person name="Hara E."/>
            <person name="Tamaki H."/>
            <person name="Takaichi S."/>
            <person name="Haruta S."/>
            <person name="Hanada S."/>
        </authorList>
    </citation>
    <scope>NUCLEOTIDE SEQUENCE [LARGE SCALE GENOMIC DNA]</scope>
    <source>
        <strain evidence="3">W35</strain>
    </source>
</reference>
<evidence type="ECO:0000313" key="2">
    <source>
        <dbReference type="EMBL" id="GCL63328.1"/>
    </source>
</evidence>
<dbReference type="InterPro" id="IPR051678">
    <property type="entry name" value="AGP_Transferase"/>
</dbReference>
<dbReference type="InterPro" id="IPR011009">
    <property type="entry name" value="Kinase-like_dom_sf"/>
</dbReference>
<dbReference type="InterPro" id="IPR002575">
    <property type="entry name" value="Aminoglycoside_PTrfase"/>
</dbReference>
<dbReference type="Proteomes" id="UP000301751">
    <property type="component" value="Unassembled WGS sequence"/>
</dbReference>
<keyword evidence="2" id="KW-0808">Transferase</keyword>
<dbReference type="SUPFAM" id="SSF56112">
    <property type="entry name" value="Protein kinase-like (PK-like)"/>
    <property type="match status" value="1"/>
</dbReference>
<proteinExistence type="predicted"/>
<name>A0A480AX04_9BURK</name>
<feature type="domain" description="Aminoglycoside phosphotransferase" evidence="1">
    <location>
        <begin position="32"/>
        <end position="271"/>
    </location>
</feature>
<dbReference type="Pfam" id="PF01636">
    <property type="entry name" value="APH"/>
    <property type="match status" value="1"/>
</dbReference>
<accession>A0A480AX04</accession>
<comment type="caution">
    <text evidence="2">The sequence shown here is derived from an EMBL/GenBank/DDBJ whole genome shotgun (WGS) entry which is preliminary data.</text>
</comment>
<evidence type="ECO:0000259" key="1">
    <source>
        <dbReference type="Pfam" id="PF01636"/>
    </source>
</evidence>
<dbReference type="Gene3D" id="3.30.200.20">
    <property type="entry name" value="Phosphorylase Kinase, domain 1"/>
    <property type="match status" value="1"/>
</dbReference>
<dbReference type="CDD" id="cd05154">
    <property type="entry name" value="ACAD10_11_N-like"/>
    <property type="match status" value="1"/>
</dbReference>
<dbReference type="EMBL" id="BJCL01000005">
    <property type="protein sequence ID" value="GCL63328.1"/>
    <property type="molecule type" value="Genomic_DNA"/>
</dbReference>
<evidence type="ECO:0000313" key="3">
    <source>
        <dbReference type="Proteomes" id="UP000301751"/>
    </source>
</evidence>